<keyword evidence="1" id="KW-0812">Transmembrane</keyword>
<dbReference type="PANTHER" id="PTHR38034:SF1">
    <property type="entry name" value="INNER MEMBRANE PROTEIN YPJD"/>
    <property type="match status" value="1"/>
</dbReference>
<feature type="domain" description="Cytochrome c assembly protein" evidence="2">
    <location>
        <begin position="52"/>
        <end position="275"/>
    </location>
</feature>
<organism evidence="3">
    <name type="scientific">hydrothermal vent metagenome</name>
    <dbReference type="NCBI Taxonomy" id="652676"/>
    <lineage>
        <taxon>unclassified sequences</taxon>
        <taxon>metagenomes</taxon>
        <taxon>ecological metagenomes</taxon>
    </lineage>
</organism>
<sequence length="277" mass="30369">MDNLIFNYSAIIFYLACSALLFFHLKNSVTNAAETAFENTGALSKKQIITIGLAALCLHGLALYSGIISPAGVDFGFYNAASLVTAVIVLFTLIAVWRYPVDILAVVLLPLAAITLLIDSFNNSHHMLSPDSSNALIFHILSSIIAYSILALAALQAVLLSIQNKFLHAHQPGGFIKLMPPLRNMEVLLFEVIIVGFIALTISLGSGLIFLENMFEQQLAHKTVLSIIAWFVFLTLLIGHWKLGWRGRTAIRWTLSGFASLMLAYFGSKFVLEIVLV</sequence>
<feature type="transmembrane region" description="Helical" evidence="1">
    <location>
        <begin position="6"/>
        <end position="25"/>
    </location>
</feature>
<dbReference type="GO" id="GO:0005886">
    <property type="term" value="C:plasma membrane"/>
    <property type="evidence" value="ECO:0007669"/>
    <property type="project" value="TreeGrafter"/>
</dbReference>
<feature type="transmembrane region" description="Helical" evidence="1">
    <location>
        <begin position="187"/>
        <end position="211"/>
    </location>
</feature>
<dbReference type="InterPro" id="IPR002541">
    <property type="entry name" value="Cyt_c_assembly"/>
</dbReference>
<dbReference type="EMBL" id="UOFD01000038">
    <property type="protein sequence ID" value="VAW51995.1"/>
    <property type="molecule type" value="Genomic_DNA"/>
</dbReference>
<keyword evidence="1" id="KW-1133">Transmembrane helix</keyword>
<dbReference type="AlphaFoldDB" id="A0A3B0W7V6"/>
<feature type="transmembrane region" description="Helical" evidence="1">
    <location>
        <begin position="223"/>
        <end position="241"/>
    </location>
</feature>
<feature type="transmembrane region" description="Helical" evidence="1">
    <location>
        <begin position="103"/>
        <end position="121"/>
    </location>
</feature>
<proteinExistence type="predicted"/>
<gene>
    <name evidence="3" type="ORF">MNBD_GAMMA06-875</name>
</gene>
<feature type="transmembrane region" description="Helical" evidence="1">
    <location>
        <begin position="75"/>
        <end position="96"/>
    </location>
</feature>
<accession>A0A3B0W7V6</accession>
<dbReference type="InterPro" id="IPR052372">
    <property type="entry name" value="YpjD/HemX"/>
</dbReference>
<dbReference type="GO" id="GO:0017004">
    <property type="term" value="P:cytochrome complex assembly"/>
    <property type="evidence" value="ECO:0007669"/>
    <property type="project" value="InterPro"/>
</dbReference>
<protein>
    <submittedName>
        <fullName evidence="3">Inner membrane protein YpjD</fullName>
    </submittedName>
</protein>
<keyword evidence="1" id="KW-0472">Membrane</keyword>
<evidence type="ECO:0000259" key="2">
    <source>
        <dbReference type="Pfam" id="PF01578"/>
    </source>
</evidence>
<reference evidence="3" key="1">
    <citation type="submission" date="2018-06" db="EMBL/GenBank/DDBJ databases">
        <authorList>
            <person name="Zhirakovskaya E."/>
        </authorList>
    </citation>
    <scope>NUCLEOTIDE SEQUENCE</scope>
</reference>
<feature type="transmembrane region" description="Helical" evidence="1">
    <location>
        <begin position="253"/>
        <end position="272"/>
    </location>
</feature>
<dbReference type="PANTHER" id="PTHR38034">
    <property type="entry name" value="INNER MEMBRANE PROTEIN YPJD"/>
    <property type="match status" value="1"/>
</dbReference>
<evidence type="ECO:0000256" key="1">
    <source>
        <dbReference type="SAM" id="Phobius"/>
    </source>
</evidence>
<feature type="transmembrane region" description="Helical" evidence="1">
    <location>
        <begin position="136"/>
        <end position="160"/>
    </location>
</feature>
<evidence type="ECO:0000313" key="3">
    <source>
        <dbReference type="EMBL" id="VAW51995.1"/>
    </source>
</evidence>
<name>A0A3B0W7V6_9ZZZZ</name>
<dbReference type="GO" id="GO:0020037">
    <property type="term" value="F:heme binding"/>
    <property type="evidence" value="ECO:0007669"/>
    <property type="project" value="InterPro"/>
</dbReference>
<feature type="transmembrane region" description="Helical" evidence="1">
    <location>
        <begin position="48"/>
        <end position="69"/>
    </location>
</feature>
<dbReference type="Pfam" id="PF01578">
    <property type="entry name" value="Cytochrom_C_asm"/>
    <property type="match status" value="1"/>
</dbReference>